<proteinExistence type="predicted"/>
<organism evidence="1 2">
    <name type="scientific">Anaerosolibacter carboniphilus</name>
    <dbReference type="NCBI Taxonomy" id="1417629"/>
    <lineage>
        <taxon>Bacteria</taxon>
        <taxon>Bacillati</taxon>
        <taxon>Bacillota</taxon>
        <taxon>Clostridia</taxon>
        <taxon>Peptostreptococcales</taxon>
        <taxon>Thermotaleaceae</taxon>
        <taxon>Anaerosolibacter</taxon>
    </lineage>
</organism>
<reference evidence="1 2" key="1">
    <citation type="submission" date="2020-08" db="EMBL/GenBank/DDBJ databases">
        <title>Genomic Encyclopedia of Type Strains, Phase IV (KMG-IV): sequencing the most valuable type-strain genomes for metagenomic binning, comparative biology and taxonomic classification.</title>
        <authorList>
            <person name="Goeker M."/>
        </authorList>
    </citation>
    <scope>NUCLEOTIDE SEQUENCE [LARGE SCALE GENOMIC DNA]</scope>
    <source>
        <strain evidence="1 2">DSM 103526</strain>
    </source>
</reference>
<gene>
    <name evidence="1" type="ORF">HNQ80_003584</name>
</gene>
<dbReference type="Proteomes" id="UP000579281">
    <property type="component" value="Unassembled WGS sequence"/>
</dbReference>
<dbReference type="EMBL" id="JACHEN010000024">
    <property type="protein sequence ID" value="MBB6217463.1"/>
    <property type="molecule type" value="Genomic_DNA"/>
</dbReference>
<sequence length="33" mass="3803">MKIILTEEIKRYIQKNKASSLIVDMIPQETNPG</sequence>
<accession>A0A841KVQ4</accession>
<name>A0A841KVQ4_9FIRM</name>
<comment type="caution">
    <text evidence="1">The sequence shown here is derived from an EMBL/GenBank/DDBJ whole genome shotgun (WGS) entry which is preliminary data.</text>
</comment>
<evidence type="ECO:0000313" key="1">
    <source>
        <dbReference type="EMBL" id="MBB6217463.1"/>
    </source>
</evidence>
<keyword evidence="2" id="KW-1185">Reference proteome</keyword>
<protein>
    <submittedName>
        <fullName evidence="1">Uncharacterized protein</fullName>
    </submittedName>
</protein>
<evidence type="ECO:0000313" key="2">
    <source>
        <dbReference type="Proteomes" id="UP000579281"/>
    </source>
</evidence>
<dbReference type="AlphaFoldDB" id="A0A841KVQ4"/>